<reference evidence="2 4" key="1">
    <citation type="submission" date="2021-11" db="EMBL/GenBank/DDBJ databases">
        <authorList>
            <person name="Islam A."/>
            <person name="Islam S."/>
            <person name="Flora M.S."/>
            <person name="Rahman M."/>
            <person name="Ziaur R.M."/>
            <person name="Epstein J.H."/>
            <person name="Hassan M."/>
            <person name="Klassen M."/>
            <person name="Woodard K."/>
            <person name="Webb A."/>
            <person name="Webby R.J."/>
            <person name="El Zowalaty M.E."/>
        </authorList>
    </citation>
    <scope>NUCLEOTIDE SEQUENCE</scope>
    <source>
        <strain evidence="3">Pbs1</strain>
        <strain evidence="2">Pbs3</strain>
    </source>
</reference>
<dbReference type="AlphaFoldDB" id="A0AAU9L1Q8"/>
<evidence type="ECO:0000313" key="5">
    <source>
        <dbReference type="Proteomes" id="UP001160483"/>
    </source>
</evidence>
<accession>A0AAU9L1Q8</accession>
<evidence type="ECO:0000313" key="3">
    <source>
        <dbReference type="EMBL" id="CAH0517179.1"/>
    </source>
</evidence>
<protein>
    <submittedName>
        <fullName evidence="2">Uncharacterized protein</fullName>
    </submittedName>
</protein>
<dbReference type="EMBL" id="CAKLCB010000228">
    <property type="protein sequence ID" value="CAH0517179.1"/>
    <property type="molecule type" value="Genomic_DNA"/>
</dbReference>
<feature type="compositionally biased region" description="Basic and acidic residues" evidence="1">
    <location>
        <begin position="276"/>
        <end position="306"/>
    </location>
</feature>
<gene>
    <name evidence="3" type="ORF">PBS001_LOCUS3805</name>
    <name evidence="2" type="ORF">PBS003_LOCUS5996</name>
</gene>
<comment type="caution">
    <text evidence="2">The sequence shown here is derived from an EMBL/GenBank/DDBJ whole genome shotgun (WGS) entry which is preliminary data.</text>
</comment>
<dbReference type="Proteomes" id="UP001160483">
    <property type="component" value="Unassembled WGS sequence"/>
</dbReference>
<evidence type="ECO:0000313" key="2">
    <source>
        <dbReference type="EMBL" id="CAH0479350.1"/>
    </source>
</evidence>
<proteinExistence type="predicted"/>
<keyword evidence="4" id="KW-1185">Reference proteome</keyword>
<evidence type="ECO:0000313" key="4">
    <source>
        <dbReference type="Proteomes" id="UP001158986"/>
    </source>
</evidence>
<feature type="compositionally biased region" description="Low complexity" evidence="1">
    <location>
        <begin position="309"/>
        <end position="323"/>
    </location>
</feature>
<dbReference type="Proteomes" id="UP001158986">
    <property type="component" value="Unassembled WGS sequence"/>
</dbReference>
<organism evidence="2 5">
    <name type="scientific">Peronospora belbahrii</name>
    <dbReference type="NCBI Taxonomy" id="622444"/>
    <lineage>
        <taxon>Eukaryota</taxon>
        <taxon>Sar</taxon>
        <taxon>Stramenopiles</taxon>
        <taxon>Oomycota</taxon>
        <taxon>Peronosporomycetes</taxon>
        <taxon>Peronosporales</taxon>
        <taxon>Peronosporaceae</taxon>
        <taxon>Peronospora</taxon>
    </lineage>
</organism>
<sequence length="346" mass="39089">MPQPPVPKSYSLFQRTVRLVQTSIRRLDRWAAVRVPGLPNPPEEEERRRKPHFVDLWELTLSDHCRIFHEVWQEYKASFAKPSDEELQRSKEDVKRVVQAVSGQVSSTARKNLTFIDTSLEGFKVHNNLHKLGEQGATNADFLNKEIKHAVEGVDTDAVINRAKQVVEDNTSKDDVATTVKKNVDELRGLVKEGRDAALRLDTQDISTFKKSVQSWFADKLLVGQSVLMAFIEGYREGKEMELKRKDALIIAFAKQAADDHKGIIENQIKKIMDQQREKQRQEVEDAAAKETAEKTRKAHLSEKTKPITTESGSETTAASTQSKSADALPKDDDKRSTMLTGPNSK</sequence>
<name>A0AAU9L1Q8_9STRA</name>
<dbReference type="EMBL" id="CAKKTJ010000299">
    <property type="protein sequence ID" value="CAH0479350.1"/>
    <property type="molecule type" value="Genomic_DNA"/>
</dbReference>
<evidence type="ECO:0000256" key="1">
    <source>
        <dbReference type="SAM" id="MobiDB-lite"/>
    </source>
</evidence>
<feature type="region of interest" description="Disordered" evidence="1">
    <location>
        <begin position="276"/>
        <end position="346"/>
    </location>
</feature>